<protein>
    <recommendedName>
        <fullName evidence="5">Icarapin-like</fullName>
    </recommendedName>
</protein>
<dbReference type="Proteomes" id="UP001168821">
    <property type="component" value="Unassembled WGS sequence"/>
</dbReference>
<evidence type="ECO:0008006" key="5">
    <source>
        <dbReference type="Google" id="ProtNLM"/>
    </source>
</evidence>
<feature type="chain" id="PRO_5041204097" description="Icarapin-like" evidence="2">
    <location>
        <begin position="20"/>
        <end position="326"/>
    </location>
</feature>
<dbReference type="EMBL" id="JALNTZ010000007">
    <property type="protein sequence ID" value="KAJ3646416.1"/>
    <property type="molecule type" value="Genomic_DNA"/>
</dbReference>
<feature type="compositionally biased region" description="Low complexity" evidence="1">
    <location>
        <begin position="192"/>
        <end position="204"/>
    </location>
</feature>
<keyword evidence="4" id="KW-1185">Reference proteome</keyword>
<comment type="caution">
    <text evidence="3">The sequence shown here is derived from an EMBL/GenBank/DDBJ whole genome shotgun (WGS) entry which is preliminary data.</text>
</comment>
<gene>
    <name evidence="3" type="ORF">Zmor_024005</name>
</gene>
<dbReference type="AlphaFoldDB" id="A0AA38M7M7"/>
<organism evidence="3 4">
    <name type="scientific">Zophobas morio</name>
    <dbReference type="NCBI Taxonomy" id="2755281"/>
    <lineage>
        <taxon>Eukaryota</taxon>
        <taxon>Metazoa</taxon>
        <taxon>Ecdysozoa</taxon>
        <taxon>Arthropoda</taxon>
        <taxon>Hexapoda</taxon>
        <taxon>Insecta</taxon>
        <taxon>Pterygota</taxon>
        <taxon>Neoptera</taxon>
        <taxon>Endopterygota</taxon>
        <taxon>Coleoptera</taxon>
        <taxon>Polyphaga</taxon>
        <taxon>Cucujiformia</taxon>
        <taxon>Tenebrionidae</taxon>
        <taxon>Zophobas</taxon>
    </lineage>
</organism>
<feature type="signal peptide" evidence="2">
    <location>
        <begin position="1"/>
        <end position="19"/>
    </location>
</feature>
<name>A0AA38M7M7_9CUCU</name>
<evidence type="ECO:0000256" key="2">
    <source>
        <dbReference type="SAM" id="SignalP"/>
    </source>
</evidence>
<feature type="compositionally biased region" description="Polar residues" evidence="1">
    <location>
        <begin position="205"/>
        <end position="214"/>
    </location>
</feature>
<feature type="region of interest" description="Disordered" evidence="1">
    <location>
        <begin position="153"/>
        <end position="237"/>
    </location>
</feature>
<evidence type="ECO:0000313" key="4">
    <source>
        <dbReference type="Proteomes" id="UP001168821"/>
    </source>
</evidence>
<keyword evidence="2" id="KW-0732">Signal</keyword>
<accession>A0AA38M7M7</accession>
<sequence length="326" mass="36211">MKVTWALIFSLSYFAAVYAHPARREASEEVEFVPLEDQTGRPIVDTGVIGGGPWYSPFDDVFGSFAAMMARMRQQMDYLLRHLPFRNGTIDNNGPFPAFPGISDIDLSKGNTTSVTKVIDGHKVVINETSYNQEGENGGSFFKVRIIDVQPDSSELTTEKNAESITTPPKEPESVEDSFENEISKNRETEDSSTTETFDQTDSSLPSQKATNENLSEDGTESLERMEGNSVKSVLPQRFSPGTKFEKLTTGNSEWNSIEPFESFEDNSVDSVYRPPDLSRDTYVNQIMADAGAPINPDAEVFSSAEYNVPFSTGSRQPFEKITNPR</sequence>
<reference evidence="3" key="1">
    <citation type="journal article" date="2023" name="G3 (Bethesda)">
        <title>Whole genome assemblies of Zophobas morio and Tenebrio molitor.</title>
        <authorList>
            <person name="Kaur S."/>
            <person name="Stinson S.A."/>
            <person name="diCenzo G.C."/>
        </authorList>
    </citation>
    <scope>NUCLEOTIDE SEQUENCE</scope>
    <source>
        <strain evidence="3">QUZm001</strain>
    </source>
</reference>
<evidence type="ECO:0000256" key="1">
    <source>
        <dbReference type="SAM" id="MobiDB-lite"/>
    </source>
</evidence>
<evidence type="ECO:0000313" key="3">
    <source>
        <dbReference type="EMBL" id="KAJ3646416.1"/>
    </source>
</evidence>
<proteinExistence type="predicted"/>